<comment type="caution">
    <text evidence="8">The sequence shown here is derived from an EMBL/GenBank/DDBJ whole genome shotgun (WGS) entry which is preliminary data.</text>
</comment>
<dbReference type="GO" id="GO:0005886">
    <property type="term" value="C:plasma membrane"/>
    <property type="evidence" value="ECO:0007669"/>
    <property type="project" value="UniProtKB-SubCell"/>
</dbReference>
<feature type="transmembrane region" description="Helical" evidence="6">
    <location>
        <begin position="257"/>
        <end position="275"/>
    </location>
</feature>
<evidence type="ECO:0000256" key="6">
    <source>
        <dbReference type="SAM" id="Phobius"/>
    </source>
</evidence>
<evidence type="ECO:0000256" key="1">
    <source>
        <dbReference type="ARBA" id="ARBA00004651"/>
    </source>
</evidence>
<keyword evidence="5 6" id="KW-0472">Membrane</keyword>
<organism evidence="8 9">
    <name type="scientific">Atopobium deltae</name>
    <dbReference type="NCBI Taxonomy" id="1393034"/>
    <lineage>
        <taxon>Bacteria</taxon>
        <taxon>Bacillati</taxon>
        <taxon>Actinomycetota</taxon>
        <taxon>Coriobacteriia</taxon>
        <taxon>Coriobacteriales</taxon>
        <taxon>Atopobiaceae</taxon>
        <taxon>Atopobium</taxon>
    </lineage>
</organism>
<keyword evidence="4 6" id="KW-1133">Transmembrane helix</keyword>
<evidence type="ECO:0000256" key="4">
    <source>
        <dbReference type="ARBA" id="ARBA00022989"/>
    </source>
</evidence>
<feature type="transmembrane region" description="Helical" evidence="6">
    <location>
        <begin position="287"/>
        <end position="307"/>
    </location>
</feature>
<keyword evidence="9" id="KW-1185">Reference proteome</keyword>
<reference evidence="9" key="1">
    <citation type="submission" date="2016-01" db="EMBL/GenBank/DDBJ databases">
        <authorList>
            <person name="Mitreva M."/>
            <person name="Pepin K.H."/>
            <person name="Mihindukulasuriya K.A."/>
            <person name="Fulton R."/>
            <person name="Fronick C."/>
            <person name="O'Laughlin M."/>
            <person name="Miner T."/>
            <person name="Herter B."/>
            <person name="Rosa B.A."/>
            <person name="Cordes M."/>
            <person name="Tomlinson C."/>
            <person name="Wollam A."/>
            <person name="Palsikar V.B."/>
            <person name="Mardis E.R."/>
            <person name="Wilson R.K."/>
        </authorList>
    </citation>
    <scope>NUCLEOTIDE SEQUENCE [LARGE SCALE GENOMIC DNA]</scope>
    <source>
        <strain evidence="9">DNF00019</strain>
    </source>
</reference>
<dbReference type="AlphaFoldDB" id="A0A133XW03"/>
<dbReference type="OrthoDB" id="3173358at2"/>
<gene>
    <name evidence="8" type="ORF">HMPREF3192_00475</name>
</gene>
<proteinExistence type="predicted"/>
<evidence type="ECO:0000313" key="9">
    <source>
        <dbReference type="Proteomes" id="UP000070675"/>
    </source>
</evidence>
<dbReference type="PANTHER" id="PTHR35007:SF1">
    <property type="entry name" value="PILUS ASSEMBLY PROTEIN"/>
    <property type="match status" value="1"/>
</dbReference>
<feature type="transmembrane region" description="Helical" evidence="6">
    <location>
        <begin position="6"/>
        <end position="26"/>
    </location>
</feature>
<evidence type="ECO:0000259" key="7">
    <source>
        <dbReference type="Pfam" id="PF00482"/>
    </source>
</evidence>
<evidence type="ECO:0000256" key="2">
    <source>
        <dbReference type="ARBA" id="ARBA00022475"/>
    </source>
</evidence>
<keyword evidence="2" id="KW-1003">Cell membrane</keyword>
<accession>A0A133XW03</accession>
<feature type="transmembrane region" description="Helical" evidence="6">
    <location>
        <begin position="115"/>
        <end position="133"/>
    </location>
</feature>
<evidence type="ECO:0000256" key="3">
    <source>
        <dbReference type="ARBA" id="ARBA00022692"/>
    </source>
</evidence>
<name>A0A133XW03_9ACTN</name>
<protein>
    <submittedName>
        <fullName evidence="8">Bacterial type II secretion system protein F domain protein</fullName>
    </submittedName>
</protein>
<dbReference type="Gene3D" id="1.20.81.30">
    <property type="entry name" value="Type II secretion system (T2SS), domain F"/>
    <property type="match status" value="1"/>
</dbReference>
<dbReference type="EMBL" id="LSCR01000006">
    <property type="protein sequence ID" value="KXB35110.1"/>
    <property type="molecule type" value="Genomic_DNA"/>
</dbReference>
<feature type="domain" description="Type II secretion system protein GspF" evidence="7">
    <location>
        <begin position="149"/>
        <end position="273"/>
    </location>
</feature>
<evidence type="ECO:0000256" key="5">
    <source>
        <dbReference type="ARBA" id="ARBA00023136"/>
    </source>
</evidence>
<dbReference type="PANTHER" id="PTHR35007">
    <property type="entry name" value="INTEGRAL MEMBRANE PROTEIN-RELATED"/>
    <property type="match status" value="1"/>
</dbReference>
<dbReference type="InterPro" id="IPR018076">
    <property type="entry name" value="T2SS_GspF_dom"/>
</dbReference>
<keyword evidence="3 6" id="KW-0812">Transmembrane</keyword>
<comment type="subcellular location">
    <subcellularLocation>
        <location evidence="1">Cell membrane</location>
        <topology evidence="1">Multi-pass membrane protein</topology>
    </subcellularLocation>
</comment>
<dbReference type="PATRIC" id="fig|1393034.3.peg.456"/>
<sequence length="316" mass="33731">MEIYFFILIMLFAGGAVFVFVGPGNAHKQSSAVIHKNLGAQVGGLKALLRSLASLRGIRWLAKCSSLNTVYAASARILADRGVVVNTQEACGFVVVCWTAFSGMSVLLFGPSLGFIAASIVSVALVSAARRAACTRRVQQHIREMPQILRSLSTALSSGKTLFQAFEYIGNDASNSLAPTFLTAALSLRCGMGLSEVLRTLDKTLAVPGSELLGMALEISQRTGGSLSDMLATSSRMLEEREQLVRSLRTKTAQARLSVKIVCSLPVIMLLLLSGLSLDFRQAVCSFPGMLCVGIALMLDGCALLVIRHMMAVIKL</sequence>
<dbReference type="STRING" id="1393034.HMPREF3192_00475"/>
<evidence type="ECO:0000313" key="8">
    <source>
        <dbReference type="EMBL" id="KXB35110.1"/>
    </source>
</evidence>
<dbReference type="Proteomes" id="UP000070675">
    <property type="component" value="Unassembled WGS sequence"/>
</dbReference>
<dbReference type="InterPro" id="IPR042094">
    <property type="entry name" value="T2SS_GspF_sf"/>
</dbReference>
<dbReference type="Pfam" id="PF00482">
    <property type="entry name" value="T2SSF"/>
    <property type="match status" value="1"/>
</dbReference>